<keyword evidence="5" id="KW-1185">Reference proteome</keyword>
<name>A0A1X6ZNE7_9RHOB</name>
<gene>
    <name evidence="2" type="ORF">CLV79_10781</name>
    <name evidence="3" type="ORF">LOS8367_02659</name>
</gene>
<dbReference type="EMBL" id="PYGB01000007">
    <property type="protein sequence ID" value="PSK85851.1"/>
    <property type="molecule type" value="Genomic_DNA"/>
</dbReference>
<dbReference type="OrthoDB" id="2449873at2"/>
<evidence type="ECO:0000313" key="4">
    <source>
        <dbReference type="Proteomes" id="UP000193495"/>
    </source>
</evidence>
<dbReference type="Proteomes" id="UP000193495">
    <property type="component" value="Unassembled WGS sequence"/>
</dbReference>
<keyword evidence="1" id="KW-0732">Signal</keyword>
<protein>
    <submittedName>
        <fullName evidence="3">Uncharacterized protein</fullName>
    </submittedName>
</protein>
<dbReference type="Proteomes" id="UP000240624">
    <property type="component" value="Unassembled WGS sequence"/>
</dbReference>
<sequence length="193" mass="20650">MFRTSLASAALALLATPLAAETYDLDALRAATEKYRDVEAALADGYMPDPDGHCVSAAAEGLPAELGAMGIHYLHPAMLGLAAPGERVDGDGTHTDFTKPAILLYEPQADGSLELVGIENLVFKKAWEEAGNDGPPQINGRLWDAMADDPATDGDEAHGFMPHYDQHVWLFRENPSGDLEPFNPNVSCDHAGH</sequence>
<feature type="chain" id="PRO_5044568294" evidence="1">
    <location>
        <begin position="21"/>
        <end position="193"/>
    </location>
</feature>
<accession>A0A1X6ZNE7</accession>
<reference evidence="2 5" key="2">
    <citation type="submission" date="2018-03" db="EMBL/GenBank/DDBJ databases">
        <title>Genomic Encyclopedia of Archaeal and Bacterial Type Strains, Phase II (KMG-II): from individual species to whole genera.</title>
        <authorList>
            <person name="Goeker M."/>
        </authorList>
    </citation>
    <scope>NUCLEOTIDE SEQUENCE [LARGE SCALE GENOMIC DNA]</scope>
    <source>
        <strain evidence="2 5">DSM 29956</strain>
    </source>
</reference>
<dbReference type="AlphaFoldDB" id="A0A1X6ZNE7"/>
<evidence type="ECO:0000313" key="2">
    <source>
        <dbReference type="EMBL" id="PSK85851.1"/>
    </source>
</evidence>
<reference evidence="3 4" key="1">
    <citation type="submission" date="2017-03" db="EMBL/GenBank/DDBJ databases">
        <authorList>
            <person name="Afonso C.L."/>
            <person name="Miller P.J."/>
            <person name="Scott M.A."/>
            <person name="Spackman E."/>
            <person name="Goraichik I."/>
            <person name="Dimitrov K.M."/>
            <person name="Suarez D.L."/>
            <person name="Swayne D.E."/>
        </authorList>
    </citation>
    <scope>NUCLEOTIDE SEQUENCE [LARGE SCALE GENOMIC DNA]</scope>
    <source>
        <strain evidence="3 4">CECT 8367</strain>
    </source>
</reference>
<organism evidence="3 4">
    <name type="scientific">Limimaricola soesokkakensis</name>
    <dbReference type="NCBI Taxonomy" id="1343159"/>
    <lineage>
        <taxon>Bacteria</taxon>
        <taxon>Pseudomonadati</taxon>
        <taxon>Pseudomonadota</taxon>
        <taxon>Alphaproteobacteria</taxon>
        <taxon>Rhodobacterales</taxon>
        <taxon>Paracoccaceae</taxon>
        <taxon>Limimaricola</taxon>
    </lineage>
</organism>
<proteinExistence type="predicted"/>
<dbReference type="RefSeq" id="WP_085896980.1">
    <property type="nucleotide sequence ID" value="NZ_FWFY01000008.1"/>
</dbReference>
<dbReference type="EMBL" id="FWFY01000008">
    <property type="protein sequence ID" value="SLN56202.1"/>
    <property type="molecule type" value="Genomic_DNA"/>
</dbReference>
<evidence type="ECO:0000256" key="1">
    <source>
        <dbReference type="SAM" id="SignalP"/>
    </source>
</evidence>
<feature type="signal peptide" evidence="1">
    <location>
        <begin position="1"/>
        <end position="20"/>
    </location>
</feature>
<evidence type="ECO:0000313" key="3">
    <source>
        <dbReference type="EMBL" id="SLN56202.1"/>
    </source>
</evidence>
<evidence type="ECO:0000313" key="5">
    <source>
        <dbReference type="Proteomes" id="UP000240624"/>
    </source>
</evidence>